<feature type="region of interest" description="Disordered" evidence="1">
    <location>
        <begin position="963"/>
        <end position="992"/>
    </location>
</feature>
<dbReference type="Gene3D" id="2.30.29.30">
    <property type="entry name" value="Pleckstrin-homology domain (PH domain)/Phosphotyrosine-binding domain (PTB)"/>
    <property type="match status" value="1"/>
</dbReference>
<feature type="region of interest" description="Disordered" evidence="1">
    <location>
        <begin position="1250"/>
        <end position="1276"/>
    </location>
</feature>
<feature type="region of interest" description="Disordered" evidence="1">
    <location>
        <begin position="896"/>
        <end position="917"/>
    </location>
</feature>
<gene>
    <name evidence="3" type="ORF">C1645_825648</name>
</gene>
<dbReference type="Proteomes" id="UP000265703">
    <property type="component" value="Unassembled WGS sequence"/>
</dbReference>
<dbReference type="PANTHER" id="PTHR45691">
    <property type="entry name" value="PROTEIN DIAPHANOUS"/>
    <property type="match status" value="1"/>
</dbReference>
<feature type="compositionally biased region" description="Polar residues" evidence="1">
    <location>
        <begin position="218"/>
        <end position="230"/>
    </location>
</feature>
<proteinExistence type="predicted"/>
<feature type="compositionally biased region" description="Low complexity" evidence="1">
    <location>
        <begin position="235"/>
        <end position="250"/>
    </location>
</feature>
<evidence type="ECO:0000259" key="2">
    <source>
        <dbReference type="PROSITE" id="PS50003"/>
    </source>
</evidence>
<feature type="compositionally biased region" description="Low complexity" evidence="1">
    <location>
        <begin position="344"/>
        <end position="356"/>
    </location>
</feature>
<feature type="region of interest" description="Disordered" evidence="1">
    <location>
        <begin position="280"/>
        <end position="316"/>
    </location>
</feature>
<keyword evidence="4" id="KW-1185">Reference proteome</keyword>
<feature type="compositionally biased region" description="Low complexity" evidence="1">
    <location>
        <begin position="416"/>
        <end position="426"/>
    </location>
</feature>
<feature type="region of interest" description="Disordered" evidence="1">
    <location>
        <begin position="405"/>
        <end position="426"/>
    </location>
</feature>
<feature type="compositionally biased region" description="Pro residues" evidence="1">
    <location>
        <begin position="971"/>
        <end position="983"/>
    </location>
</feature>
<feature type="compositionally biased region" description="Low complexity" evidence="1">
    <location>
        <begin position="796"/>
        <end position="818"/>
    </location>
</feature>
<dbReference type="OrthoDB" id="185175at2759"/>
<feature type="region of interest" description="Disordered" evidence="1">
    <location>
        <begin position="854"/>
        <end position="884"/>
    </location>
</feature>
<feature type="region of interest" description="Disordered" evidence="1">
    <location>
        <begin position="190"/>
        <end position="251"/>
    </location>
</feature>
<feature type="compositionally biased region" description="Polar residues" evidence="1">
    <location>
        <begin position="362"/>
        <end position="374"/>
    </location>
</feature>
<feature type="region of interest" description="Disordered" evidence="1">
    <location>
        <begin position="664"/>
        <end position="842"/>
    </location>
</feature>
<dbReference type="GO" id="GO:0005884">
    <property type="term" value="C:actin filament"/>
    <property type="evidence" value="ECO:0007669"/>
    <property type="project" value="TreeGrafter"/>
</dbReference>
<feature type="compositionally biased region" description="Pro residues" evidence="1">
    <location>
        <begin position="900"/>
        <end position="912"/>
    </location>
</feature>
<dbReference type="GO" id="GO:0030041">
    <property type="term" value="P:actin filament polymerization"/>
    <property type="evidence" value="ECO:0007669"/>
    <property type="project" value="TreeGrafter"/>
</dbReference>
<dbReference type="CDD" id="cd00821">
    <property type="entry name" value="PH"/>
    <property type="match status" value="1"/>
</dbReference>
<evidence type="ECO:0000313" key="3">
    <source>
        <dbReference type="EMBL" id="RIA88875.1"/>
    </source>
</evidence>
<feature type="compositionally biased region" description="Basic and acidic residues" evidence="1">
    <location>
        <begin position="405"/>
        <end position="415"/>
    </location>
</feature>
<organism evidence="3 4">
    <name type="scientific">Glomus cerebriforme</name>
    <dbReference type="NCBI Taxonomy" id="658196"/>
    <lineage>
        <taxon>Eukaryota</taxon>
        <taxon>Fungi</taxon>
        <taxon>Fungi incertae sedis</taxon>
        <taxon>Mucoromycota</taxon>
        <taxon>Glomeromycotina</taxon>
        <taxon>Glomeromycetes</taxon>
        <taxon>Glomerales</taxon>
        <taxon>Glomeraceae</taxon>
        <taxon>Glomus</taxon>
    </lineage>
</organism>
<feature type="compositionally biased region" description="Polar residues" evidence="1">
    <location>
        <begin position="201"/>
        <end position="211"/>
    </location>
</feature>
<dbReference type="EMBL" id="QKYT01000242">
    <property type="protein sequence ID" value="RIA88875.1"/>
    <property type="molecule type" value="Genomic_DNA"/>
</dbReference>
<feature type="compositionally biased region" description="Pro residues" evidence="1">
    <location>
        <begin position="679"/>
        <end position="720"/>
    </location>
</feature>
<feature type="compositionally biased region" description="Low complexity" evidence="1">
    <location>
        <begin position="112"/>
        <end position="129"/>
    </location>
</feature>
<dbReference type="PROSITE" id="PS50003">
    <property type="entry name" value="PH_DOMAIN"/>
    <property type="match status" value="1"/>
</dbReference>
<comment type="caution">
    <text evidence="3">The sequence shown here is derived from an EMBL/GenBank/DDBJ whole genome shotgun (WGS) entry which is preliminary data.</text>
</comment>
<feature type="compositionally biased region" description="Low complexity" evidence="1">
    <location>
        <begin position="280"/>
        <end position="290"/>
    </location>
</feature>
<dbReference type="InterPro" id="IPR001849">
    <property type="entry name" value="PH_domain"/>
</dbReference>
<evidence type="ECO:0000256" key="1">
    <source>
        <dbReference type="SAM" id="MobiDB-lite"/>
    </source>
</evidence>
<dbReference type="InterPro" id="IPR051412">
    <property type="entry name" value="Formin_Homology_Diaphanous_sf"/>
</dbReference>
<dbReference type="PANTHER" id="PTHR45691:SF1">
    <property type="entry name" value="FH2 DOMAIN-CONTAINING PROTEIN 1-RELATED"/>
    <property type="match status" value="1"/>
</dbReference>
<dbReference type="STRING" id="658196.A0A397SY05"/>
<feature type="region of interest" description="Disordered" evidence="1">
    <location>
        <begin position="343"/>
        <end position="374"/>
    </location>
</feature>
<accession>A0A397SY05</accession>
<feature type="compositionally biased region" description="Low complexity" evidence="1">
    <location>
        <begin position="765"/>
        <end position="789"/>
    </location>
</feature>
<evidence type="ECO:0000313" key="4">
    <source>
        <dbReference type="Proteomes" id="UP000265703"/>
    </source>
</evidence>
<sequence>MLTKHPTKVNVQKDEINIINTITTANNKSTDTDMLTSTIIEERFKAAAKLEGVSTEKLLSRNKKTTIAANNTNVTASVSINNADRLSKESGIGSSVGSSFDERDDEIDHSNNEFFTSSSSQSTTNTSVSIENAKISPRVSQLLDDLDDTMTKLPNDNKKSLGIITEEEESYNNNLNHNFSKLNHSHDYHNNHSFFKKHPQNRITFSDNLDSNSEKTESSTFNDTESSTSGGEPDSPSLLNNSSIPINNSSTIELEKKKSSFKRKNSGRSIFSVLSSGSLRSSSFQRGSLSDPEDSSSNHQRVIVPGSPSKSDRKLGRSGFASLSIRRRSSKPALSLAVSDSRLNINSNNNNNNNNNKMISFGLSTSRPGSPENFENLSKAGKILGLTVSEEKILLDNKITKKSRDIKTTTPDEKPSNSFKSNSSKANKLLGYNDNRPILSKSSKASKILGLDDNEFNKRSPSMYMDKVVSEFRGGSIGVVSPITVASIKKNVIYKGFLTKYTNTNFVLSKSWKRRYFILAKNTLYCFKSSDNTSQLLDQFELTADSVVCVSDTFTGKSWVLQVGKSNQKSWYIQADNVEDMKAWLTELKSTVVKCNHVPEMPSHSYSNLTDKLLHDDDDDDDDYDDDDIDDTLNDNLKIHQRAFSSPSKLVYSPKAVMKSLSSIDDNSIDDNSIDMYSLPPPPRPLMMTSLPPPPRPRSAPSSPSCPPSPTTSLSPPPRQMSPHNHIPADVEELSNNSINDDDFELPRSSSPVETLSPPRARFGNSIQSHQQKSSISSTYSINSLTLSSRNKHRSNSTNSSLSINTSIQKQSSPRQSPISPPINYSPRKSIRNSSTSSHRESIPIMMPSWGLITASPTSTSNSSDNSNSLSPPPRFLPHLSSHNGQQIPYKLFDFYAHLPNPPKPPEGPKPPARNNVQVSSINSDLYLPRKPPPNIPLPQIPPRPTNTLTSASRVAFPISSRNHIISPPTSSHPPPPIPPPRRPSTDGRMGGKGINSTITNLPVPIQNMKQTVLSSQERTMTLPTNLPSCPPSCTILTARSKSPPPSRKNITSMVYSSNPSRFQTMSTHLPSYFTTAPLPPPTRPPNVPLPPVPTRSFSPLSSYTSTSVTKDITDNTQEIIATTTEFPDDDDLDPDYADELAASRIRSQKKKSTNSLSSSDTTYFPAISEAGNNNYSSANQHPTSGLTFVMVEETLGDGELVLDLQDVSEDHPHVIRSKSSRSNIHHDLIRNEVEKVINRKNSFNTTISEDLKNSEEKEKENSRGKEKEKLEDKSVKDYLNLENDDTIINVNKNVNKKGVDKNSISDILFSKVSI</sequence>
<feature type="region of interest" description="Disordered" evidence="1">
    <location>
        <begin position="87"/>
        <end position="132"/>
    </location>
</feature>
<dbReference type="SMART" id="SM00233">
    <property type="entry name" value="PH"/>
    <property type="match status" value="1"/>
</dbReference>
<dbReference type="InterPro" id="IPR011993">
    <property type="entry name" value="PH-like_dom_sf"/>
</dbReference>
<dbReference type="SUPFAM" id="SSF50729">
    <property type="entry name" value="PH domain-like"/>
    <property type="match status" value="1"/>
</dbReference>
<dbReference type="Pfam" id="PF00169">
    <property type="entry name" value="PH"/>
    <property type="match status" value="1"/>
</dbReference>
<reference evidence="3 4" key="1">
    <citation type="submission" date="2018-06" db="EMBL/GenBank/DDBJ databases">
        <title>Comparative genomics reveals the genomic features of Rhizophagus irregularis, R. cerebriforme, R. diaphanum and Gigaspora rosea, and their symbiotic lifestyle signature.</title>
        <authorList>
            <person name="Morin E."/>
            <person name="San Clemente H."/>
            <person name="Chen E.C.H."/>
            <person name="De La Providencia I."/>
            <person name="Hainaut M."/>
            <person name="Kuo A."/>
            <person name="Kohler A."/>
            <person name="Murat C."/>
            <person name="Tang N."/>
            <person name="Roy S."/>
            <person name="Loubradou J."/>
            <person name="Henrissat B."/>
            <person name="Grigoriev I.V."/>
            <person name="Corradi N."/>
            <person name="Roux C."/>
            <person name="Martin F.M."/>
        </authorList>
    </citation>
    <scope>NUCLEOTIDE SEQUENCE [LARGE SCALE GENOMIC DNA]</scope>
    <source>
        <strain evidence="3 4">DAOM 227022</strain>
    </source>
</reference>
<feature type="domain" description="PH" evidence="2">
    <location>
        <begin position="491"/>
        <end position="593"/>
    </location>
</feature>
<protein>
    <recommendedName>
        <fullName evidence="2">PH domain-containing protein</fullName>
    </recommendedName>
</protein>
<feature type="compositionally biased region" description="Low complexity" evidence="1">
    <location>
        <begin position="854"/>
        <end position="870"/>
    </location>
</feature>
<name>A0A397SY05_9GLOM</name>